<evidence type="ECO:0000256" key="3">
    <source>
        <dbReference type="ARBA" id="ARBA00038054"/>
    </source>
</evidence>
<dbReference type="Pfam" id="PF01613">
    <property type="entry name" value="Flavin_Reduct"/>
    <property type="match status" value="1"/>
</dbReference>
<dbReference type="Proteomes" id="UP000824078">
    <property type="component" value="Unassembled WGS sequence"/>
</dbReference>
<protein>
    <submittedName>
        <fullName evidence="5">Flavin reductase</fullName>
    </submittedName>
</protein>
<dbReference type="AlphaFoldDB" id="A0A9D1HXS8"/>
<evidence type="ECO:0000313" key="5">
    <source>
        <dbReference type="EMBL" id="HIU24553.1"/>
    </source>
</evidence>
<dbReference type="InterPro" id="IPR002563">
    <property type="entry name" value="Flavin_Rdtase-like_dom"/>
</dbReference>
<dbReference type="GO" id="GO:0016646">
    <property type="term" value="F:oxidoreductase activity, acting on the CH-NH group of donors, NAD or NADP as acceptor"/>
    <property type="evidence" value="ECO:0007669"/>
    <property type="project" value="UniProtKB-ARBA"/>
</dbReference>
<accession>A0A9D1HXS8</accession>
<reference evidence="5" key="1">
    <citation type="submission" date="2020-10" db="EMBL/GenBank/DDBJ databases">
        <authorList>
            <person name="Gilroy R."/>
        </authorList>
    </citation>
    <scope>NUCLEOTIDE SEQUENCE</scope>
    <source>
        <strain evidence="5">ChiHjej12B11-29160</strain>
    </source>
</reference>
<sequence length="169" mass="18190">MDPKALFKFSSGLYVVAASHGDDVGACLINTGMQLTAEPLQVQVVINKENHTESVVRDAGSFSLAVVSEKADMMYIGRFGFRSSVDFDKFSGIPCEHTSLGDPYTTECTCAMLGCKVVQTLDVGTHTLFVGEVVDAEVLSDDAPMTYTYYHTVLKGKTPAKASSYIPQG</sequence>
<dbReference type="InterPro" id="IPR012349">
    <property type="entry name" value="Split_barrel_FMN-bd"/>
</dbReference>
<dbReference type="SMART" id="SM00903">
    <property type="entry name" value="Flavin_Reduct"/>
    <property type="match status" value="1"/>
</dbReference>
<dbReference type="GO" id="GO:0010181">
    <property type="term" value="F:FMN binding"/>
    <property type="evidence" value="ECO:0007669"/>
    <property type="project" value="InterPro"/>
</dbReference>
<comment type="similarity">
    <text evidence="3">Belongs to the flavoredoxin family.</text>
</comment>
<dbReference type="PANTHER" id="PTHR43567">
    <property type="entry name" value="FLAVOREDOXIN-RELATED-RELATED"/>
    <property type="match status" value="1"/>
</dbReference>
<evidence type="ECO:0000259" key="4">
    <source>
        <dbReference type="SMART" id="SM00903"/>
    </source>
</evidence>
<evidence type="ECO:0000256" key="1">
    <source>
        <dbReference type="ARBA" id="ARBA00001917"/>
    </source>
</evidence>
<dbReference type="Gene3D" id="2.30.110.10">
    <property type="entry name" value="Electron Transport, Fmn-binding Protein, Chain A"/>
    <property type="match status" value="1"/>
</dbReference>
<feature type="domain" description="Flavin reductase like" evidence="4">
    <location>
        <begin position="6"/>
        <end position="156"/>
    </location>
</feature>
<dbReference type="EMBL" id="DVMQ01000018">
    <property type="protein sequence ID" value="HIU24553.1"/>
    <property type="molecule type" value="Genomic_DNA"/>
</dbReference>
<comment type="caution">
    <text evidence="5">The sequence shown here is derived from an EMBL/GenBank/DDBJ whole genome shotgun (WGS) entry which is preliminary data.</text>
</comment>
<gene>
    <name evidence="5" type="ORF">IAD17_06480</name>
</gene>
<dbReference type="SUPFAM" id="SSF50475">
    <property type="entry name" value="FMN-binding split barrel"/>
    <property type="match status" value="1"/>
</dbReference>
<keyword evidence="2" id="KW-0285">Flavoprotein</keyword>
<reference evidence="5" key="2">
    <citation type="journal article" date="2021" name="PeerJ">
        <title>Extensive microbial diversity within the chicken gut microbiome revealed by metagenomics and culture.</title>
        <authorList>
            <person name="Gilroy R."/>
            <person name="Ravi A."/>
            <person name="Getino M."/>
            <person name="Pursley I."/>
            <person name="Horton D.L."/>
            <person name="Alikhan N.F."/>
            <person name="Baker D."/>
            <person name="Gharbi K."/>
            <person name="Hall N."/>
            <person name="Watson M."/>
            <person name="Adriaenssens E.M."/>
            <person name="Foster-Nyarko E."/>
            <person name="Jarju S."/>
            <person name="Secka A."/>
            <person name="Antonio M."/>
            <person name="Oren A."/>
            <person name="Chaudhuri R.R."/>
            <person name="La Ragione R."/>
            <person name="Hildebrand F."/>
            <person name="Pallen M.J."/>
        </authorList>
    </citation>
    <scope>NUCLEOTIDE SEQUENCE</scope>
    <source>
        <strain evidence="5">ChiHjej12B11-29160</strain>
    </source>
</reference>
<organism evidence="5 6">
    <name type="scientific">Candidatus Coprovicinus avistercoris</name>
    <dbReference type="NCBI Taxonomy" id="2840754"/>
    <lineage>
        <taxon>Bacteria</taxon>
        <taxon>Bacillati</taxon>
        <taxon>Actinomycetota</taxon>
        <taxon>Coriobacteriia</taxon>
        <taxon>Coriobacteriales</taxon>
        <taxon>Coriobacteriaceae</taxon>
        <taxon>Coriobacteriaceae incertae sedis</taxon>
        <taxon>Candidatus Coprovicinus</taxon>
    </lineage>
</organism>
<dbReference type="InterPro" id="IPR052174">
    <property type="entry name" value="Flavoredoxin"/>
</dbReference>
<evidence type="ECO:0000313" key="6">
    <source>
        <dbReference type="Proteomes" id="UP000824078"/>
    </source>
</evidence>
<name>A0A9D1HXS8_9ACTN</name>
<proteinExistence type="inferred from homology"/>
<comment type="cofactor">
    <cofactor evidence="1">
        <name>FMN</name>
        <dbReference type="ChEBI" id="CHEBI:58210"/>
    </cofactor>
</comment>
<evidence type="ECO:0000256" key="2">
    <source>
        <dbReference type="ARBA" id="ARBA00022630"/>
    </source>
</evidence>
<dbReference type="PANTHER" id="PTHR43567:SF1">
    <property type="entry name" value="FLAVOREDOXIN"/>
    <property type="match status" value="1"/>
</dbReference>